<dbReference type="OMA" id="YTDQNKG"/>
<dbReference type="PANTHER" id="PTHR11096:SF1">
    <property type="entry name" value="RNA 3'-TERMINAL PHOSPHATE CYCLASE-LIKE PROTEIN"/>
    <property type="match status" value="1"/>
</dbReference>
<evidence type="ECO:0000259" key="6">
    <source>
        <dbReference type="Pfam" id="PF05189"/>
    </source>
</evidence>
<keyword evidence="8" id="KW-1185">Reference proteome</keyword>
<keyword evidence="3" id="KW-0690">Ribosome biogenesis</keyword>
<dbReference type="GO" id="GO:0004521">
    <property type="term" value="F:RNA endonuclease activity"/>
    <property type="evidence" value="ECO:0007669"/>
    <property type="project" value="TreeGrafter"/>
</dbReference>
<dbReference type="PROSITE" id="PS01287">
    <property type="entry name" value="RTC"/>
    <property type="match status" value="1"/>
</dbReference>
<protein>
    <recommendedName>
        <fullName evidence="9">RNA 3'-terminal phosphate cyclase</fullName>
    </recommendedName>
</protein>
<dbReference type="Pfam" id="PF05189">
    <property type="entry name" value="RTC_insert"/>
    <property type="match status" value="1"/>
</dbReference>
<dbReference type="CDD" id="cd00875">
    <property type="entry name" value="RNA_Cyclase_Class_I"/>
    <property type="match status" value="1"/>
</dbReference>
<dbReference type="InterPro" id="IPR016443">
    <property type="entry name" value="RNA3'_term_phos_cyc_type_2"/>
</dbReference>
<dbReference type="InterPro" id="IPR020719">
    <property type="entry name" value="RNA3'_term_phos_cycl-like_CS"/>
</dbReference>
<feature type="domain" description="RNA 3'-terminal phosphate cyclase insert" evidence="6">
    <location>
        <begin position="178"/>
        <end position="276"/>
    </location>
</feature>
<gene>
    <name evidence="7" type="ORF">KFE25_005979</name>
</gene>
<dbReference type="EMBL" id="JAGTXO010000002">
    <property type="protein sequence ID" value="KAG8469524.1"/>
    <property type="molecule type" value="Genomic_DNA"/>
</dbReference>
<dbReference type="GO" id="GO:0000479">
    <property type="term" value="P:endonucleolytic cleavage of tricistronic rRNA transcript (SSU-rRNA, 5.8S rRNA, LSU-rRNA)"/>
    <property type="evidence" value="ECO:0007669"/>
    <property type="project" value="TreeGrafter"/>
</dbReference>
<evidence type="ECO:0000256" key="1">
    <source>
        <dbReference type="ARBA" id="ARBA00004604"/>
    </source>
</evidence>
<evidence type="ECO:0000256" key="2">
    <source>
        <dbReference type="ARBA" id="ARBA00007089"/>
    </source>
</evidence>
<dbReference type="SUPFAM" id="SSF55205">
    <property type="entry name" value="EPT/RTPC-like"/>
    <property type="match status" value="1"/>
</dbReference>
<dbReference type="InterPro" id="IPR013791">
    <property type="entry name" value="RNA3'-term_phos_cycl_insert"/>
</dbReference>
<evidence type="ECO:0000313" key="7">
    <source>
        <dbReference type="EMBL" id="KAG8469524.1"/>
    </source>
</evidence>
<evidence type="ECO:0000256" key="4">
    <source>
        <dbReference type="ARBA" id="ARBA00023242"/>
    </source>
</evidence>
<evidence type="ECO:0000259" key="5">
    <source>
        <dbReference type="Pfam" id="PF01137"/>
    </source>
</evidence>
<dbReference type="PANTHER" id="PTHR11096">
    <property type="entry name" value="RNA 3' TERMINAL PHOSPHATE CYCLASE"/>
    <property type="match status" value="1"/>
</dbReference>
<proteinExistence type="inferred from homology"/>
<dbReference type="AlphaFoldDB" id="A0A8J6CEC7"/>
<dbReference type="NCBIfam" id="TIGR03400">
    <property type="entry name" value="18S_RNA_Rcl1p"/>
    <property type="match status" value="1"/>
</dbReference>
<sequence>MLRYRGARHFRQRIILSTLSGRAVRIDDIRADDADEPGLRDFEVSLLRLIEGVVNGCEIVINAAGTGVRYRPGAIVGGAVVHECPASRGLGYFAEALLALAPFGKAPLVATLRGVTNDELSIGVDALRTVTLPLMRKFGLDEGLELHVHKRGVPPGGGGEIELRCPVVRRLSSVDLIDEGKVKRVRGVAFAARVAPHVANRMVETARGVLNDFLPDVWVYTDHSKGDKGGRSPGFGMTVVAESTTGAMLCVELSGGAQVLPEEVGQSAARLLCEEVQSGGYVDSAHQPLALLLMALGPEDVSRLRIGRISQYTIEWLQLMRDFLGVTMHIRPDPESSSLVVTCRGIGFSNVARRAI</sequence>
<name>A0A8J6CEC7_DIALT</name>
<feature type="domain" description="RNA 3'-terminal phosphate cyclase" evidence="5">
    <location>
        <begin position="3"/>
        <end position="330"/>
    </location>
</feature>
<comment type="subcellular location">
    <subcellularLocation>
        <location evidence="1">Nucleus</location>
        <location evidence="1">Nucleolus</location>
    </subcellularLocation>
</comment>
<dbReference type="Gene3D" id="3.65.10.20">
    <property type="entry name" value="RNA 3'-terminal phosphate cyclase domain"/>
    <property type="match status" value="1"/>
</dbReference>
<dbReference type="InterPro" id="IPR037136">
    <property type="entry name" value="RNA3'_phos_cyclase_dom_sf"/>
</dbReference>
<comment type="caution">
    <text evidence="7">The sequence shown here is derived from an EMBL/GenBank/DDBJ whole genome shotgun (WGS) entry which is preliminary data.</text>
</comment>
<organism evidence="7 8">
    <name type="scientific">Diacronema lutheri</name>
    <name type="common">Unicellular marine alga</name>
    <name type="synonym">Monochrysis lutheri</name>
    <dbReference type="NCBI Taxonomy" id="2081491"/>
    <lineage>
        <taxon>Eukaryota</taxon>
        <taxon>Haptista</taxon>
        <taxon>Haptophyta</taxon>
        <taxon>Pavlovophyceae</taxon>
        <taxon>Pavlovales</taxon>
        <taxon>Pavlovaceae</taxon>
        <taxon>Diacronema</taxon>
    </lineage>
</organism>
<dbReference type="InterPro" id="IPR023797">
    <property type="entry name" value="RNA3'_phos_cyclase_dom"/>
</dbReference>
<dbReference type="GO" id="GO:0005730">
    <property type="term" value="C:nucleolus"/>
    <property type="evidence" value="ECO:0007669"/>
    <property type="project" value="UniProtKB-SubCell"/>
</dbReference>
<dbReference type="InterPro" id="IPR036553">
    <property type="entry name" value="RPTC_insert"/>
</dbReference>
<dbReference type="InterPro" id="IPR000228">
    <property type="entry name" value="RNA3'_term_phos_cyc"/>
</dbReference>
<accession>A0A8J6CEC7</accession>
<comment type="similarity">
    <text evidence="2">Belongs to the RNA 3'-terminal cyclase family. Type 2 subfamily.</text>
</comment>
<evidence type="ECO:0000256" key="3">
    <source>
        <dbReference type="ARBA" id="ARBA00022517"/>
    </source>
</evidence>
<dbReference type="InterPro" id="IPR013792">
    <property type="entry name" value="RNA3'P_cycl/enolpyr_Trfase_a/b"/>
</dbReference>
<evidence type="ECO:0008006" key="9">
    <source>
        <dbReference type="Google" id="ProtNLM"/>
    </source>
</evidence>
<evidence type="ECO:0000313" key="8">
    <source>
        <dbReference type="Proteomes" id="UP000751190"/>
    </source>
</evidence>
<keyword evidence="4" id="KW-0539">Nucleus</keyword>
<dbReference type="OrthoDB" id="1911237at2759"/>
<dbReference type="Gene3D" id="3.30.360.20">
    <property type="entry name" value="RNA 3'-terminal phosphate cyclase, insert domain"/>
    <property type="match status" value="1"/>
</dbReference>
<reference evidence="7" key="1">
    <citation type="submission" date="2021-05" db="EMBL/GenBank/DDBJ databases">
        <title>The genome of the haptophyte Pavlova lutheri (Diacronema luteri, Pavlovales) - a model for lipid biosynthesis in eukaryotic algae.</title>
        <authorList>
            <person name="Hulatt C.J."/>
            <person name="Posewitz M.C."/>
        </authorList>
    </citation>
    <scope>NUCLEOTIDE SEQUENCE</scope>
    <source>
        <strain evidence="7">NIVA-4/92</strain>
    </source>
</reference>
<dbReference type="Pfam" id="PF01137">
    <property type="entry name" value="RTC"/>
    <property type="match status" value="1"/>
</dbReference>
<dbReference type="Proteomes" id="UP000751190">
    <property type="component" value="Unassembled WGS sequence"/>
</dbReference>